<organism evidence="2 3">
    <name type="scientific">Aromia moschata</name>
    <dbReference type="NCBI Taxonomy" id="1265417"/>
    <lineage>
        <taxon>Eukaryota</taxon>
        <taxon>Metazoa</taxon>
        <taxon>Ecdysozoa</taxon>
        <taxon>Arthropoda</taxon>
        <taxon>Hexapoda</taxon>
        <taxon>Insecta</taxon>
        <taxon>Pterygota</taxon>
        <taxon>Neoptera</taxon>
        <taxon>Endopterygota</taxon>
        <taxon>Coleoptera</taxon>
        <taxon>Polyphaga</taxon>
        <taxon>Cucujiformia</taxon>
        <taxon>Chrysomeloidea</taxon>
        <taxon>Cerambycidae</taxon>
        <taxon>Cerambycinae</taxon>
        <taxon>Callichromatini</taxon>
        <taxon>Aromia</taxon>
    </lineage>
</organism>
<evidence type="ECO:0000313" key="3">
    <source>
        <dbReference type="Proteomes" id="UP001162162"/>
    </source>
</evidence>
<keyword evidence="1" id="KW-1133">Transmembrane helix</keyword>
<dbReference type="AlphaFoldDB" id="A0AAV8YLN2"/>
<dbReference type="EMBL" id="JAPWTK010000083">
    <property type="protein sequence ID" value="KAJ8951524.1"/>
    <property type="molecule type" value="Genomic_DNA"/>
</dbReference>
<feature type="transmembrane region" description="Helical" evidence="1">
    <location>
        <begin position="103"/>
        <end position="122"/>
    </location>
</feature>
<protein>
    <submittedName>
        <fullName evidence="2">Uncharacterized protein</fullName>
    </submittedName>
</protein>
<keyword evidence="1" id="KW-0812">Transmembrane</keyword>
<comment type="caution">
    <text evidence="2">The sequence shown here is derived from an EMBL/GenBank/DDBJ whole genome shotgun (WGS) entry which is preliminary data.</text>
</comment>
<proteinExistence type="predicted"/>
<sequence length="178" mass="20521">MPLSVALLEATFNILVFASNLLASIDFVLLRNSKMVDLVSIRNRLERMCCLYFRDNLKYDEKEIIFTFVSVTSLVTFCIFSHYDIHDNTFGVHGQNLCRDDFRYSTYVGVIYIDLVATRCLLRALKKSMKGCAYPKIATWITTGSGLERNRGKVLIQVYAELFDSPRTDERPVRVSFF</sequence>
<reference evidence="2" key="1">
    <citation type="journal article" date="2023" name="Insect Mol. Biol.">
        <title>Genome sequencing provides insights into the evolution of gene families encoding plant cell wall-degrading enzymes in longhorned beetles.</title>
        <authorList>
            <person name="Shin N.R."/>
            <person name="Okamura Y."/>
            <person name="Kirsch R."/>
            <person name="Pauchet Y."/>
        </authorList>
    </citation>
    <scope>NUCLEOTIDE SEQUENCE</scope>
    <source>
        <strain evidence="2">AMC_N1</strain>
    </source>
</reference>
<gene>
    <name evidence="2" type="ORF">NQ318_000221</name>
</gene>
<dbReference type="Proteomes" id="UP001162162">
    <property type="component" value="Unassembled WGS sequence"/>
</dbReference>
<feature type="transmembrane region" description="Helical" evidence="1">
    <location>
        <begin position="64"/>
        <end position="83"/>
    </location>
</feature>
<keyword evidence="1" id="KW-0472">Membrane</keyword>
<evidence type="ECO:0000313" key="2">
    <source>
        <dbReference type="EMBL" id="KAJ8951524.1"/>
    </source>
</evidence>
<accession>A0AAV8YLN2</accession>
<name>A0AAV8YLN2_9CUCU</name>
<evidence type="ECO:0000256" key="1">
    <source>
        <dbReference type="SAM" id="Phobius"/>
    </source>
</evidence>
<feature type="transmembrane region" description="Helical" evidence="1">
    <location>
        <begin position="12"/>
        <end position="30"/>
    </location>
</feature>
<keyword evidence="3" id="KW-1185">Reference proteome</keyword>